<gene>
    <name evidence="3" type="ORF">NCTC13184_03492</name>
</gene>
<feature type="region of interest" description="Disordered" evidence="1">
    <location>
        <begin position="29"/>
        <end position="89"/>
    </location>
</feature>
<name>A0A378WUF4_9NOCA</name>
<evidence type="ECO:0000313" key="4">
    <source>
        <dbReference type="Proteomes" id="UP000255082"/>
    </source>
</evidence>
<dbReference type="AlphaFoldDB" id="A0A378WUF4"/>
<feature type="signal peptide" evidence="2">
    <location>
        <begin position="1"/>
        <end position="26"/>
    </location>
</feature>
<feature type="compositionally biased region" description="Basic residues" evidence="1">
    <location>
        <begin position="77"/>
        <end position="89"/>
    </location>
</feature>
<accession>A0A378WUF4</accession>
<sequence length="89" mass="8485">MKLRKLFGTAVIAVAATGALYGTATAVPANIDSGSAESGSASGSSDGGGTLCGDGTVSPSTGPGTCSHHGGEEKNQGHVHHGGGGHGRR</sequence>
<dbReference type="RefSeq" id="WP_062964186.1">
    <property type="nucleotide sequence ID" value="NZ_JAJFOE010000001.1"/>
</dbReference>
<evidence type="ECO:0000313" key="3">
    <source>
        <dbReference type="EMBL" id="SUA44970.1"/>
    </source>
</evidence>
<keyword evidence="2" id="KW-0732">Signal</keyword>
<evidence type="ECO:0008006" key="5">
    <source>
        <dbReference type="Google" id="ProtNLM"/>
    </source>
</evidence>
<proteinExistence type="predicted"/>
<organism evidence="3 4">
    <name type="scientific">Nocardia africana</name>
    <dbReference type="NCBI Taxonomy" id="134964"/>
    <lineage>
        <taxon>Bacteria</taxon>
        <taxon>Bacillati</taxon>
        <taxon>Actinomycetota</taxon>
        <taxon>Actinomycetes</taxon>
        <taxon>Mycobacteriales</taxon>
        <taxon>Nocardiaceae</taxon>
        <taxon>Nocardia</taxon>
    </lineage>
</organism>
<dbReference type="EMBL" id="UGRU01000001">
    <property type="protein sequence ID" value="SUA44970.1"/>
    <property type="molecule type" value="Genomic_DNA"/>
</dbReference>
<dbReference type="Proteomes" id="UP000255082">
    <property type="component" value="Unassembled WGS sequence"/>
</dbReference>
<evidence type="ECO:0000256" key="1">
    <source>
        <dbReference type="SAM" id="MobiDB-lite"/>
    </source>
</evidence>
<reference evidence="3 4" key="1">
    <citation type="submission" date="2018-06" db="EMBL/GenBank/DDBJ databases">
        <authorList>
            <consortium name="Pathogen Informatics"/>
            <person name="Doyle S."/>
        </authorList>
    </citation>
    <scope>NUCLEOTIDE SEQUENCE [LARGE SCALE GENOMIC DNA]</scope>
    <source>
        <strain evidence="3 4">NCTC13184</strain>
    </source>
</reference>
<evidence type="ECO:0000256" key="2">
    <source>
        <dbReference type="SAM" id="SignalP"/>
    </source>
</evidence>
<protein>
    <recommendedName>
        <fullName evidence="5">DUF320 domain-containing protein</fullName>
    </recommendedName>
</protein>
<feature type="compositionally biased region" description="Low complexity" evidence="1">
    <location>
        <begin position="29"/>
        <end position="44"/>
    </location>
</feature>
<feature type="chain" id="PRO_5017019949" description="DUF320 domain-containing protein" evidence="2">
    <location>
        <begin position="27"/>
        <end position="89"/>
    </location>
</feature>